<evidence type="ECO:0000313" key="2">
    <source>
        <dbReference type="Proteomes" id="UP000070483"/>
    </source>
</evidence>
<dbReference type="PATRIC" id="fig|157687.3.peg.958"/>
<organism evidence="1 2">
    <name type="scientific">Leptotrichia wadei</name>
    <dbReference type="NCBI Taxonomy" id="157687"/>
    <lineage>
        <taxon>Bacteria</taxon>
        <taxon>Fusobacteriati</taxon>
        <taxon>Fusobacteriota</taxon>
        <taxon>Fusobacteriia</taxon>
        <taxon>Fusobacteriales</taxon>
        <taxon>Leptotrichiaceae</taxon>
        <taxon>Leptotrichia</taxon>
    </lineage>
</organism>
<dbReference type="Proteomes" id="UP000070483">
    <property type="component" value="Unassembled WGS sequence"/>
</dbReference>
<comment type="caution">
    <text evidence="1">The sequence shown here is derived from an EMBL/GenBank/DDBJ whole genome shotgun (WGS) entry which is preliminary data.</text>
</comment>
<sequence>MNRKIRIKFNWEIGGWEDNKTVVPVITSFFIGDYSGYLKESVKYFFGEKKIQLNFNYKNYLYNVLFDGGYDSYFLIIPPLKKCIEEVEKIKSGVSENFFLEMGEGFGAEIRKEAVLLYFLYDYEKYGDYDVIPFECFYETLFGWINFLETQPDLNKEIVTEYDIDK</sequence>
<accession>A0A134AHT5</accession>
<dbReference type="OrthoDB" id="9156882at2"/>
<dbReference type="RefSeq" id="WP_060917761.1">
    <property type="nucleotide sequence ID" value="NZ_KQ960055.1"/>
</dbReference>
<name>A0A134AHT5_9FUSO</name>
<keyword evidence="2" id="KW-1185">Reference proteome</keyword>
<protein>
    <submittedName>
        <fullName evidence="1">Uncharacterized protein</fullName>
    </submittedName>
</protein>
<gene>
    <name evidence="1" type="ORF">HMPREF3180_00961</name>
</gene>
<dbReference type="EMBL" id="LSDD01000068">
    <property type="protein sequence ID" value="KXB67235.1"/>
    <property type="molecule type" value="Genomic_DNA"/>
</dbReference>
<evidence type="ECO:0000313" key="1">
    <source>
        <dbReference type="EMBL" id="KXB67235.1"/>
    </source>
</evidence>
<proteinExistence type="predicted"/>
<reference evidence="2" key="1">
    <citation type="submission" date="2016-01" db="EMBL/GenBank/DDBJ databases">
        <authorList>
            <person name="Mitreva M."/>
            <person name="Pepin K.H."/>
            <person name="Mihindukulasuriya K.A."/>
            <person name="Fulton R."/>
            <person name="Fronick C."/>
            <person name="O'Laughlin M."/>
            <person name="Miner T."/>
            <person name="Herter B."/>
            <person name="Rosa B.A."/>
            <person name="Cordes M."/>
            <person name="Tomlinson C."/>
            <person name="Wollam A."/>
            <person name="Palsikar V.B."/>
            <person name="Mardis E.R."/>
            <person name="Wilson R.K."/>
        </authorList>
    </citation>
    <scope>NUCLEOTIDE SEQUENCE [LARGE SCALE GENOMIC DNA]</scope>
    <source>
        <strain evidence="2">KA00185</strain>
    </source>
</reference>
<dbReference type="AlphaFoldDB" id="A0A134AHT5"/>